<comment type="subcellular location">
    <subcellularLocation>
        <location evidence="1">Endomembrane system</location>
        <topology evidence="1">Multi-pass membrane protein</topology>
    </subcellularLocation>
</comment>
<dbReference type="InterPro" id="IPR007318">
    <property type="entry name" value="Phopholipid_MeTrfase"/>
</dbReference>
<dbReference type="GO" id="GO:0032259">
    <property type="term" value="P:methylation"/>
    <property type="evidence" value="ECO:0007669"/>
    <property type="project" value="UniProtKB-KW"/>
</dbReference>
<dbReference type="GO" id="GO:0008168">
    <property type="term" value="F:methyltransferase activity"/>
    <property type="evidence" value="ECO:0007669"/>
    <property type="project" value="UniProtKB-KW"/>
</dbReference>
<dbReference type="GO" id="GO:0012505">
    <property type="term" value="C:endomembrane system"/>
    <property type="evidence" value="ECO:0007669"/>
    <property type="project" value="UniProtKB-SubCell"/>
</dbReference>
<keyword evidence="4 5" id="KW-0472">Membrane</keyword>
<dbReference type="PANTHER" id="PTHR43847:SF1">
    <property type="entry name" value="BLL3993 PROTEIN"/>
    <property type="match status" value="1"/>
</dbReference>
<evidence type="ECO:0000313" key="7">
    <source>
        <dbReference type="Proteomes" id="UP000435138"/>
    </source>
</evidence>
<feature type="transmembrane region" description="Helical" evidence="5">
    <location>
        <begin position="59"/>
        <end position="84"/>
    </location>
</feature>
<name>A0A6A8AE60_9HYPH</name>
<dbReference type="Gene3D" id="1.20.120.1630">
    <property type="match status" value="1"/>
</dbReference>
<dbReference type="AlphaFoldDB" id="A0A6A8AE60"/>
<dbReference type="Pfam" id="PF04191">
    <property type="entry name" value="PEMT"/>
    <property type="match status" value="1"/>
</dbReference>
<keyword evidence="6" id="KW-0808">Transferase</keyword>
<accession>A0A6A8AE60</accession>
<dbReference type="InterPro" id="IPR052527">
    <property type="entry name" value="Metal_cation-efflux_comp"/>
</dbReference>
<gene>
    <name evidence="6" type="ORF">GAO09_23705</name>
</gene>
<reference evidence="6 7" key="1">
    <citation type="submission" date="2019-11" db="EMBL/GenBank/DDBJ databases">
        <title>Genome analysis of Rhizobacterium cereale a novel genus and species isolated from maize roots in North Spain.</title>
        <authorList>
            <person name="Menendez E."/>
            <person name="Flores-Felix J.D."/>
            <person name="Ramirez-Bahena M.-H."/>
            <person name="Igual J.M."/>
            <person name="Garcia-Fraile P."/>
            <person name="Peix A."/>
            <person name="Velazquez E."/>
        </authorList>
    </citation>
    <scope>NUCLEOTIDE SEQUENCE [LARGE SCALE GENOMIC DNA]</scope>
    <source>
        <strain evidence="6 7">RZME27</strain>
    </source>
</reference>
<evidence type="ECO:0000256" key="3">
    <source>
        <dbReference type="ARBA" id="ARBA00022989"/>
    </source>
</evidence>
<dbReference type="Proteomes" id="UP000435138">
    <property type="component" value="Unassembled WGS sequence"/>
</dbReference>
<keyword evidence="2 5" id="KW-0812">Transmembrane</keyword>
<dbReference type="EMBL" id="WIXI01000050">
    <property type="protein sequence ID" value="MQY49044.1"/>
    <property type="molecule type" value="Genomic_DNA"/>
</dbReference>
<evidence type="ECO:0000256" key="4">
    <source>
        <dbReference type="ARBA" id="ARBA00023136"/>
    </source>
</evidence>
<organism evidence="6 7">
    <name type="scientific">Endobacterium cereale</name>
    <dbReference type="NCBI Taxonomy" id="2663029"/>
    <lineage>
        <taxon>Bacteria</taxon>
        <taxon>Pseudomonadati</taxon>
        <taxon>Pseudomonadota</taxon>
        <taxon>Alphaproteobacteria</taxon>
        <taxon>Hyphomicrobiales</taxon>
        <taxon>Rhizobiaceae</taxon>
        <taxon>Endobacterium</taxon>
    </lineage>
</organism>
<feature type="transmembrane region" description="Helical" evidence="5">
    <location>
        <begin position="104"/>
        <end position="136"/>
    </location>
</feature>
<sequence length="222" mass="24008">MHGKADASTIPRGFRNTMTHIRSPFVQIYRINALRFSAGIAFCLLAVTSAPPAFPLVSAVLELVGTLAIFVAIAGRGWSLLYIGGRKNSELVTTGPYSISRNPLYFFSLLGIAGIGAQTGSVLSMLILVAVAWLAFDMAMRGEDAYLGSRYGIGFDEYKASVPRLLPKLSLWRECDDLPLRSAQAIGSLRDGAVFLGAWAVVELIRIMQTMGLLPALWSLPV</sequence>
<keyword evidence="3 5" id="KW-1133">Transmembrane helix</keyword>
<keyword evidence="6" id="KW-0489">Methyltransferase</keyword>
<proteinExistence type="predicted"/>
<evidence type="ECO:0000313" key="6">
    <source>
        <dbReference type="EMBL" id="MQY49044.1"/>
    </source>
</evidence>
<evidence type="ECO:0000256" key="5">
    <source>
        <dbReference type="SAM" id="Phobius"/>
    </source>
</evidence>
<protein>
    <submittedName>
        <fullName evidence="6">Isoprenylcysteine carboxylmethyltransferase family protein</fullName>
    </submittedName>
</protein>
<keyword evidence="7" id="KW-1185">Reference proteome</keyword>
<feature type="transmembrane region" description="Helical" evidence="5">
    <location>
        <begin position="28"/>
        <end position="47"/>
    </location>
</feature>
<comment type="caution">
    <text evidence="6">The sequence shown here is derived from an EMBL/GenBank/DDBJ whole genome shotgun (WGS) entry which is preliminary data.</text>
</comment>
<dbReference type="PANTHER" id="PTHR43847">
    <property type="entry name" value="BLL3993 PROTEIN"/>
    <property type="match status" value="1"/>
</dbReference>
<evidence type="ECO:0000256" key="1">
    <source>
        <dbReference type="ARBA" id="ARBA00004127"/>
    </source>
</evidence>
<evidence type="ECO:0000256" key="2">
    <source>
        <dbReference type="ARBA" id="ARBA00022692"/>
    </source>
</evidence>